<evidence type="ECO:0008006" key="3">
    <source>
        <dbReference type="Google" id="ProtNLM"/>
    </source>
</evidence>
<dbReference type="Gene3D" id="3.40.33.10">
    <property type="entry name" value="CAP"/>
    <property type="match status" value="1"/>
</dbReference>
<organism evidence="1 2">
    <name type="scientific">Teladorsagia circumcincta</name>
    <name type="common">Brown stomach worm</name>
    <name type="synonym">Ostertagia circumcincta</name>
    <dbReference type="NCBI Taxonomy" id="45464"/>
    <lineage>
        <taxon>Eukaryota</taxon>
        <taxon>Metazoa</taxon>
        <taxon>Ecdysozoa</taxon>
        <taxon>Nematoda</taxon>
        <taxon>Chromadorea</taxon>
        <taxon>Rhabditida</taxon>
        <taxon>Rhabditina</taxon>
        <taxon>Rhabditomorpha</taxon>
        <taxon>Strongyloidea</taxon>
        <taxon>Trichostrongylidae</taxon>
        <taxon>Teladorsagia</taxon>
    </lineage>
</organism>
<gene>
    <name evidence="1" type="ORF">TELCIR_10036</name>
</gene>
<dbReference type="Proteomes" id="UP000230423">
    <property type="component" value="Unassembled WGS sequence"/>
</dbReference>
<dbReference type="AlphaFoldDB" id="A0A2G9UD85"/>
<dbReference type="EMBL" id="KZ347213">
    <property type="protein sequence ID" value="PIO68196.1"/>
    <property type="molecule type" value="Genomic_DNA"/>
</dbReference>
<evidence type="ECO:0000313" key="2">
    <source>
        <dbReference type="Proteomes" id="UP000230423"/>
    </source>
</evidence>
<dbReference type="InterPro" id="IPR035940">
    <property type="entry name" value="CAP_sf"/>
</dbReference>
<protein>
    <recommendedName>
        <fullName evidence="3">SCP domain-containing protein</fullName>
    </recommendedName>
</protein>
<reference evidence="1 2" key="1">
    <citation type="submission" date="2015-09" db="EMBL/GenBank/DDBJ databases">
        <title>Draft genome of the parasitic nematode Teladorsagia circumcincta isolate WARC Sus (inbred).</title>
        <authorList>
            <person name="Mitreva M."/>
        </authorList>
    </citation>
    <scope>NUCLEOTIDE SEQUENCE [LARGE SCALE GENOMIC DNA]</scope>
    <source>
        <strain evidence="1 2">S</strain>
    </source>
</reference>
<proteinExistence type="predicted"/>
<keyword evidence="2" id="KW-1185">Reference proteome</keyword>
<dbReference type="SUPFAM" id="SSF55797">
    <property type="entry name" value="PR-1-like"/>
    <property type="match status" value="1"/>
</dbReference>
<sequence>MEEMLRPVLCTWSTPINDTARSLFLEAHNIYRAYVTRGEAYHKGGKLNGSKNLFEMKYDCYLELMSMTETYDCSRSSPLPPASFNRFTIENEPYALSEGELIRTTVGSWYRPILSVSLLGPPTFSYALESFAKVSEVQIQN</sequence>
<name>A0A2G9UD85_TELCI</name>
<evidence type="ECO:0000313" key="1">
    <source>
        <dbReference type="EMBL" id="PIO68196.1"/>
    </source>
</evidence>
<accession>A0A2G9UD85</accession>
<dbReference type="OrthoDB" id="5813317at2759"/>